<evidence type="ECO:0000256" key="1">
    <source>
        <dbReference type="SAM" id="MobiDB-lite"/>
    </source>
</evidence>
<dbReference type="AlphaFoldDB" id="A0A644W227"/>
<sequence>MHKRKPEAEKKDQPSRIACSIRADRAVQLSPEAQRGYVNERLEIGGKGASHDADGGR</sequence>
<reference evidence="2" key="1">
    <citation type="submission" date="2019-08" db="EMBL/GenBank/DDBJ databases">
        <authorList>
            <person name="Kucharzyk K."/>
            <person name="Murdoch R.W."/>
            <person name="Higgins S."/>
            <person name="Loffler F."/>
        </authorList>
    </citation>
    <scope>NUCLEOTIDE SEQUENCE</scope>
</reference>
<gene>
    <name evidence="2" type="ORF">SDC9_43681</name>
</gene>
<feature type="region of interest" description="Disordered" evidence="1">
    <location>
        <begin position="1"/>
        <end position="22"/>
    </location>
</feature>
<comment type="caution">
    <text evidence="2">The sequence shown here is derived from an EMBL/GenBank/DDBJ whole genome shotgun (WGS) entry which is preliminary data.</text>
</comment>
<organism evidence="2">
    <name type="scientific">bioreactor metagenome</name>
    <dbReference type="NCBI Taxonomy" id="1076179"/>
    <lineage>
        <taxon>unclassified sequences</taxon>
        <taxon>metagenomes</taxon>
        <taxon>ecological metagenomes</taxon>
    </lineage>
</organism>
<name>A0A644W227_9ZZZZ</name>
<evidence type="ECO:0000313" key="2">
    <source>
        <dbReference type="EMBL" id="MPL97490.1"/>
    </source>
</evidence>
<proteinExistence type="predicted"/>
<accession>A0A644W227</accession>
<dbReference type="EMBL" id="VSSQ01000559">
    <property type="protein sequence ID" value="MPL97490.1"/>
    <property type="molecule type" value="Genomic_DNA"/>
</dbReference>
<feature type="compositionally biased region" description="Basic and acidic residues" evidence="1">
    <location>
        <begin position="1"/>
        <end position="14"/>
    </location>
</feature>
<protein>
    <submittedName>
        <fullName evidence="2">Uncharacterized protein</fullName>
    </submittedName>
</protein>